<evidence type="ECO:0000256" key="5">
    <source>
        <dbReference type="ARBA" id="ARBA00035367"/>
    </source>
</evidence>
<dbReference type="Gene3D" id="3.90.1180.10">
    <property type="entry name" value="Ribosomal protein L13"/>
    <property type="match status" value="1"/>
</dbReference>
<protein>
    <recommendedName>
        <fullName evidence="4">Large ribosomal subunit protein uL13</fullName>
    </recommendedName>
    <alternativeName>
        <fullName evidence="5">60S ribosomal protein L13a</fullName>
    </alternativeName>
</protein>
<keyword evidence="2 6" id="KW-0689">Ribosomal protein</keyword>
<dbReference type="EMBL" id="JAHLQT010004633">
    <property type="protein sequence ID" value="KAG7175907.1"/>
    <property type="molecule type" value="Genomic_DNA"/>
</dbReference>
<dbReference type="SUPFAM" id="SSF52161">
    <property type="entry name" value="Ribosomal protein L13"/>
    <property type="match status" value="1"/>
</dbReference>
<proteinExistence type="inferred from homology"/>
<dbReference type="InterPro" id="IPR005755">
    <property type="entry name" value="Ribosomal_uL13_euk/arc"/>
</dbReference>
<comment type="similarity">
    <text evidence="1">Belongs to the universal ribosomal protein uL13 family.</text>
</comment>
<dbReference type="GO" id="GO:0003729">
    <property type="term" value="F:mRNA binding"/>
    <property type="evidence" value="ECO:0007669"/>
    <property type="project" value="TreeGrafter"/>
</dbReference>
<organism evidence="6 7">
    <name type="scientific">Homarus americanus</name>
    <name type="common">American lobster</name>
    <dbReference type="NCBI Taxonomy" id="6706"/>
    <lineage>
        <taxon>Eukaryota</taxon>
        <taxon>Metazoa</taxon>
        <taxon>Ecdysozoa</taxon>
        <taxon>Arthropoda</taxon>
        <taxon>Crustacea</taxon>
        <taxon>Multicrustacea</taxon>
        <taxon>Malacostraca</taxon>
        <taxon>Eumalacostraca</taxon>
        <taxon>Eucarida</taxon>
        <taxon>Decapoda</taxon>
        <taxon>Pleocyemata</taxon>
        <taxon>Astacidea</taxon>
        <taxon>Nephropoidea</taxon>
        <taxon>Nephropidae</taxon>
        <taxon>Homarus</taxon>
    </lineage>
</organism>
<comment type="caution">
    <text evidence="6">The sequence shown here is derived from an EMBL/GenBank/DDBJ whole genome shotgun (WGS) entry which is preliminary data.</text>
</comment>
<dbReference type="HAMAP" id="MF_01366">
    <property type="entry name" value="Ribosomal_uL13"/>
    <property type="match status" value="1"/>
</dbReference>
<reference evidence="6" key="1">
    <citation type="journal article" date="2021" name="Sci. Adv.">
        <title>The American lobster genome reveals insights on longevity, neural, and immune adaptations.</title>
        <authorList>
            <person name="Polinski J.M."/>
            <person name="Zimin A.V."/>
            <person name="Clark K.F."/>
            <person name="Kohn A.B."/>
            <person name="Sadowski N."/>
            <person name="Timp W."/>
            <person name="Ptitsyn A."/>
            <person name="Khanna P."/>
            <person name="Romanova D.Y."/>
            <person name="Williams P."/>
            <person name="Greenwood S.J."/>
            <person name="Moroz L.L."/>
            <person name="Walt D.R."/>
            <person name="Bodnar A.G."/>
        </authorList>
    </citation>
    <scope>NUCLEOTIDE SEQUENCE</scope>
    <source>
        <tissue evidence="6">Heart &amp; testis</tissue>
    </source>
</reference>
<dbReference type="PANTHER" id="PTHR11545">
    <property type="entry name" value="RIBOSOMAL PROTEIN L13"/>
    <property type="match status" value="1"/>
</dbReference>
<evidence type="ECO:0000256" key="1">
    <source>
        <dbReference type="ARBA" id="ARBA00006227"/>
    </source>
</evidence>
<evidence type="ECO:0000313" key="7">
    <source>
        <dbReference type="Proteomes" id="UP000747542"/>
    </source>
</evidence>
<dbReference type="Proteomes" id="UP000747542">
    <property type="component" value="Unassembled WGS sequence"/>
</dbReference>
<keyword evidence="7" id="KW-1185">Reference proteome</keyword>
<dbReference type="PANTHER" id="PTHR11545:SF3">
    <property type="entry name" value="LARGE RIBOSOMAL SUBUNIT PROTEIN UL13"/>
    <property type="match status" value="1"/>
</dbReference>
<dbReference type="Gene3D" id="6.10.250.3250">
    <property type="match status" value="1"/>
</dbReference>
<dbReference type="CDD" id="cd00392">
    <property type="entry name" value="Ribosomal_L13"/>
    <property type="match status" value="1"/>
</dbReference>
<evidence type="ECO:0000256" key="3">
    <source>
        <dbReference type="ARBA" id="ARBA00023274"/>
    </source>
</evidence>
<dbReference type="GO" id="GO:0022625">
    <property type="term" value="C:cytosolic large ribosomal subunit"/>
    <property type="evidence" value="ECO:0007669"/>
    <property type="project" value="TreeGrafter"/>
</dbReference>
<evidence type="ECO:0000313" key="6">
    <source>
        <dbReference type="EMBL" id="KAG7175907.1"/>
    </source>
</evidence>
<dbReference type="GO" id="GO:0006412">
    <property type="term" value="P:translation"/>
    <property type="evidence" value="ECO:0007669"/>
    <property type="project" value="InterPro"/>
</dbReference>
<keyword evidence="3" id="KW-0687">Ribonucleoprotein</keyword>
<dbReference type="FunFam" id="6.10.250.3250:FF:000001">
    <property type="entry name" value="60S ribosomal protein L13a"/>
    <property type="match status" value="1"/>
</dbReference>
<dbReference type="Pfam" id="PF00572">
    <property type="entry name" value="Ribosomal_L13"/>
    <property type="match status" value="1"/>
</dbReference>
<dbReference type="InterPro" id="IPR005822">
    <property type="entry name" value="Ribosomal_uL13"/>
</dbReference>
<accession>A0A8J5TNH9</accession>
<dbReference type="AlphaFoldDB" id="A0A8J5TNH9"/>
<name>A0A8J5TNH9_HOMAM</name>
<evidence type="ECO:0000256" key="2">
    <source>
        <dbReference type="ARBA" id="ARBA00022980"/>
    </source>
</evidence>
<evidence type="ECO:0000256" key="4">
    <source>
        <dbReference type="ARBA" id="ARBA00035201"/>
    </source>
</evidence>
<dbReference type="GO" id="GO:0003735">
    <property type="term" value="F:structural constituent of ribosome"/>
    <property type="evidence" value="ECO:0007669"/>
    <property type="project" value="InterPro"/>
</dbReference>
<dbReference type="GO" id="GO:0017148">
    <property type="term" value="P:negative regulation of translation"/>
    <property type="evidence" value="ECO:0007669"/>
    <property type="project" value="TreeGrafter"/>
</dbReference>
<sequence>MEIKCGFISNVIFFFQPILIDGAGHLLGRLAAIVAKTTLSGQRVIVVRCEKINISGSFYRNKLKYLAFLRKRCNVNPKRGPFHFRAPSKIFQRTVRGMLPHKTTRGQEALKRLKSFEGVPPPYDKVARKVVPDAMRVTRLKPGRKYCFLGRLSHEVGWKYKTVVATLEARRKVKSTVIFKKRKADMKLRKQAMAKVTKRIEPYTKVLVSYGIES</sequence>
<dbReference type="InterPro" id="IPR036899">
    <property type="entry name" value="Ribosomal_uL13_sf"/>
</dbReference>
<gene>
    <name evidence="6" type="primary">RPL13A-L</name>
    <name evidence="6" type="ORF">Hamer_G009946</name>
</gene>
<dbReference type="FunFam" id="3.90.1180.10:FF:000002">
    <property type="entry name" value="60S ribosomal protein L16"/>
    <property type="match status" value="1"/>
</dbReference>
<dbReference type="NCBIfam" id="TIGR01077">
    <property type="entry name" value="L13_A_E"/>
    <property type="match status" value="1"/>
</dbReference>